<dbReference type="EMBL" id="RJKL01000001">
    <property type="protein sequence ID" value="ROP28949.1"/>
    <property type="molecule type" value="Genomic_DNA"/>
</dbReference>
<protein>
    <submittedName>
        <fullName evidence="3">Uncharacterized protein</fullName>
    </submittedName>
</protein>
<evidence type="ECO:0000313" key="3">
    <source>
        <dbReference type="EMBL" id="ROP28949.1"/>
    </source>
</evidence>
<accession>A0A3N1GF56</accession>
<dbReference type="AlphaFoldDB" id="A0A3N1GF56"/>
<sequence length="269" mass="27732">MHVLPADRGLPAAGRPAAFDLVAPVYGTGFRGWIVVAVRAPELLRESLRTADVTGVTAVVTGTATDGRSHEIARWTGDGGPVGSLRDTVDVEVAGTVWHVLVRPTAALAGTGRTVAAPLTMLGAVVVSLLAAAGLLAAEAGRNRAAARARREAADARTAEGRERAANDRARAANDEARAARDQLLAAEDAVREREAELSGFATAAGERLHAPLHTIASVTEMLVEDAAAQLDQASREPNPGGGSIFWFTVAAATTAPAPETELFAADLA</sequence>
<evidence type="ECO:0000256" key="2">
    <source>
        <dbReference type="SAM" id="Phobius"/>
    </source>
</evidence>
<name>A0A3N1GF56_9ACTN</name>
<keyword evidence="2" id="KW-1133">Transmembrane helix</keyword>
<keyword evidence="2" id="KW-0472">Membrane</keyword>
<evidence type="ECO:0000256" key="1">
    <source>
        <dbReference type="SAM" id="MobiDB-lite"/>
    </source>
</evidence>
<comment type="caution">
    <text evidence="3">The sequence shown here is derived from an EMBL/GenBank/DDBJ whole genome shotgun (WGS) entry which is preliminary data.</text>
</comment>
<feature type="transmembrane region" description="Helical" evidence="2">
    <location>
        <begin position="115"/>
        <end position="138"/>
    </location>
</feature>
<evidence type="ECO:0000313" key="4">
    <source>
        <dbReference type="Proteomes" id="UP000271683"/>
    </source>
</evidence>
<reference evidence="3 4" key="1">
    <citation type="submission" date="2018-11" db="EMBL/GenBank/DDBJ databases">
        <title>Sequencing the genomes of 1000 actinobacteria strains.</title>
        <authorList>
            <person name="Klenk H.-P."/>
        </authorList>
    </citation>
    <scope>NUCLEOTIDE SEQUENCE [LARGE SCALE GENOMIC DNA]</scope>
    <source>
        <strain evidence="3 4">DSM 43634</strain>
    </source>
</reference>
<dbReference type="Proteomes" id="UP000271683">
    <property type="component" value="Unassembled WGS sequence"/>
</dbReference>
<organism evidence="3 4">
    <name type="scientific">Couchioplanes caeruleus</name>
    <dbReference type="NCBI Taxonomy" id="56438"/>
    <lineage>
        <taxon>Bacteria</taxon>
        <taxon>Bacillati</taxon>
        <taxon>Actinomycetota</taxon>
        <taxon>Actinomycetes</taxon>
        <taxon>Micromonosporales</taxon>
        <taxon>Micromonosporaceae</taxon>
        <taxon>Couchioplanes</taxon>
    </lineage>
</organism>
<feature type="region of interest" description="Disordered" evidence="1">
    <location>
        <begin position="151"/>
        <end position="177"/>
    </location>
</feature>
<keyword evidence="2" id="KW-0812">Transmembrane</keyword>
<gene>
    <name evidence="3" type="ORF">EDD30_1728</name>
</gene>
<proteinExistence type="predicted"/>